<name>A0A378MC48_LISGR</name>
<proteinExistence type="predicted"/>
<reference evidence="2 3" key="1">
    <citation type="submission" date="2018-06" db="EMBL/GenBank/DDBJ databases">
        <authorList>
            <consortium name="Pathogen Informatics"/>
            <person name="Doyle S."/>
        </authorList>
    </citation>
    <scope>NUCLEOTIDE SEQUENCE [LARGE SCALE GENOMIC DNA]</scope>
    <source>
        <strain evidence="3">NCTC 10815</strain>
    </source>
</reference>
<keyword evidence="1" id="KW-0472">Membrane</keyword>
<evidence type="ECO:0000256" key="1">
    <source>
        <dbReference type="SAM" id="Phobius"/>
    </source>
</evidence>
<organism evidence="2 3">
    <name type="scientific">Listeria grayi</name>
    <name type="common">Listeria murrayi</name>
    <dbReference type="NCBI Taxonomy" id="1641"/>
    <lineage>
        <taxon>Bacteria</taxon>
        <taxon>Bacillati</taxon>
        <taxon>Bacillota</taxon>
        <taxon>Bacilli</taxon>
        <taxon>Bacillales</taxon>
        <taxon>Listeriaceae</taxon>
        <taxon>Listeria</taxon>
    </lineage>
</organism>
<keyword evidence="1" id="KW-0812">Transmembrane</keyword>
<keyword evidence="1" id="KW-1133">Transmembrane helix</keyword>
<dbReference type="Pfam" id="PF12669">
    <property type="entry name" value="FeoB_associated"/>
    <property type="match status" value="1"/>
</dbReference>
<accession>A0A378MC48</accession>
<feature type="transmembrane region" description="Helical" evidence="1">
    <location>
        <begin position="6"/>
        <end position="26"/>
    </location>
</feature>
<protein>
    <submittedName>
        <fullName evidence="2">Virus attachment protein p12 family</fullName>
    </submittedName>
</protein>
<dbReference type="AlphaFoldDB" id="A0A378MC48"/>
<dbReference type="Proteomes" id="UP000254879">
    <property type="component" value="Unassembled WGS sequence"/>
</dbReference>
<gene>
    <name evidence="2" type="ORF">NCTC10815_01219</name>
</gene>
<evidence type="ECO:0000313" key="3">
    <source>
        <dbReference type="Proteomes" id="UP000254879"/>
    </source>
</evidence>
<evidence type="ECO:0000313" key="2">
    <source>
        <dbReference type="EMBL" id="STY43910.1"/>
    </source>
</evidence>
<dbReference type="EMBL" id="UGPG01000001">
    <property type="protein sequence ID" value="STY43910.1"/>
    <property type="molecule type" value="Genomic_DNA"/>
</dbReference>
<sequence>MITLFINLILGLLIFGYTLYIFIRFFKKVKKGKCSSCEINQHCASPSKEK</sequence>
<dbReference type="RefSeq" id="WP_003754758.1">
    <property type="nucleotide sequence ID" value="NZ_CABKNG010000001.1"/>
</dbReference>